<dbReference type="InParanoid" id="C3YMY3"/>
<accession>C3YMY3</accession>
<evidence type="ECO:0000313" key="4">
    <source>
        <dbReference type="EMBL" id="EEN58474.1"/>
    </source>
</evidence>
<dbReference type="InterPro" id="IPR056483">
    <property type="entry name" value="Hisat_C"/>
</dbReference>
<keyword evidence="2" id="KW-1133">Transmembrane helix</keyword>
<gene>
    <name evidence="4" type="ORF">BRAFLDRAFT_63449</name>
</gene>
<feature type="region of interest" description="Disordered" evidence="1">
    <location>
        <begin position="416"/>
        <end position="435"/>
    </location>
</feature>
<dbReference type="EMBL" id="GG666531">
    <property type="protein sequence ID" value="EEN58474.1"/>
    <property type="molecule type" value="Genomic_DNA"/>
</dbReference>
<dbReference type="PANTHER" id="PTHR47403">
    <property type="entry name" value="LOC100145250 PROTEIN"/>
    <property type="match status" value="1"/>
</dbReference>
<feature type="transmembrane region" description="Helical" evidence="2">
    <location>
        <begin position="289"/>
        <end position="313"/>
    </location>
</feature>
<evidence type="ECO:0000256" key="2">
    <source>
        <dbReference type="SAM" id="Phobius"/>
    </source>
</evidence>
<dbReference type="Pfam" id="PF24066">
    <property type="entry name" value="Hisat_C"/>
    <property type="match status" value="1"/>
</dbReference>
<dbReference type="AlphaFoldDB" id="C3YMY3"/>
<name>C3YMY3_BRAFL</name>
<evidence type="ECO:0000256" key="1">
    <source>
        <dbReference type="SAM" id="MobiDB-lite"/>
    </source>
</evidence>
<keyword evidence="2" id="KW-0812">Transmembrane</keyword>
<sequence length="595" mass="66473">MADQSPNLSFRLASHDDYDAVMRMSKDIYGDTDYLPEFFHSFIDDPDTTIFLTVAGTQVPYVEYKGGPNLWWRQNPAQLAQLDTTGLPDVVPLQTADDDFCAAVQKWLPAGACGGYDGKPIIIVDWDPFTLCPANLKFLQAQNTIYTLNHKGEASLSLSNTYPTAAVRMMPVTIYAMNDLTVQKHLLKHLEDVSSSYRNEDIQLLVFVGLAELEDSIHQFCREALQMKNLLDRKSEVIMTESDIFSSHLHTLTVPHTGNLKKRVRSYISPTLHNQKFCDVRNTNSQDKYVVLVIVLFGIFSLVVLCNATLFCWRKQRARREHIGIASTTLHIGVQAMAVCIPHHSLLMVTDQSREGESSPNDFPLRRLRSRETHWSEMIKGATQCSFHYVTEAHQADTNGVAEAEVYHYDNDDASDADEEAQYHQYDSAAPPPLPVYEETAPKVLVEEESDQPAFHIGNAETDEEEMPYGVAAANSLYQRDMTPNRSDVTSERSYSAYANSCAVEGNRMEERFPVVAEANTLYHQDAAANCSTLTRKHAARTTASGSAADPIQTETVMTDMYVQQTAITRDVTTTSNQSVEDFGILYGSGAATVE</sequence>
<reference evidence="4" key="1">
    <citation type="journal article" date="2008" name="Nature">
        <title>The amphioxus genome and the evolution of the chordate karyotype.</title>
        <authorList>
            <consortium name="US DOE Joint Genome Institute (JGI-PGF)"/>
            <person name="Putnam N.H."/>
            <person name="Butts T."/>
            <person name="Ferrier D.E.K."/>
            <person name="Furlong R.F."/>
            <person name="Hellsten U."/>
            <person name="Kawashima T."/>
            <person name="Robinson-Rechavi M."/>
            <person name="Shoguchi E."/>
            <person name="Terry A."/>
            <person name="Yu J.-K."/>
            <person name="Benito-Gutierrez E.L."/>
            <person name="Dubchak I."/>
            <person name="Garcia-Fernandez J."/>
            <person name="Gibson-Brown J.J."/>
            <person name="Grigoriev I.V."/>
            <person name="Horton A.C."/>
            <person name="de Jong P.J."/>
            <person name="Jurka J."/>
            <person name="Kapitonov V.V."/>
            <person name="Kohara Y."/>
            <person name="Kuroki Y."/>
            <person name="Lindquist E."/>
            <person name="Lucas S."/>
            <person name="Osoegawa K."/>
            <person name="Pennacchio L.A."/>
            <person name="Salamov A.A."/>
            <person name="Satou Y."/>
            <person name="Sauka-Spengler T."/>
            <person name="Schmutz J."/>
            <person name="Shin-I T."/>
            <person name="Toyoda A."/>
            <person name="Bronner-Fraser M."/>
            <person name="Fujiyama A."/>
            <person name="Holland L.Z."/>
            <person name="Holland P.W.H."/>
            <person name="Satoh N."/>
            <person name="Rokhsar D.S."/>
        </authorList>
    </citation>
    <scope>NUCLEOTIDE SEQUENCE [LARGE SCALE GENOMIC DNA]</scope>
    <source>
        <strain evidence="4">S238N-H82</strain>
        <tissue evidence="4">Testes</tissue>
    </source>
</reference>
<protein>
    <recommendedName>
        <fullName evidence="3">Histidine N-acetyltransferase C-terminal domain-containing protein</fullName>
    </recommendedName>
</protein>
<dbReference type="PANTHER" id="PTHR47403:SF6">
    <property type="entry name" value="N-ACETYLTRANSFERASE DOMAIN-CONTAINING PROTEIN"/>
    <property type="match status" value="1"/>
</dbReference>
<proteinExistence type="predicted"/>
<feature type="domain" description="Histidine N-acetyltransferase C-terminal" evidence="3">
    <location>
        <begin position="121"/>
        <end position="199"/>
    </location>
</feature>
<organism>
    <name type="scientific">Branchiostoma floridae</name>
    <name type="common">Florida lancelet</name>
    <name type="synonym">Amphioxus</name>
    <dbReference type="NCBI Taxonomy" id="7739"/>
    <lineage>
        <taxon>Eukaryota</taxon>
        <taxon>Metazoa</taxon>
        <taxon>Chordata</taxon>
        <taxon>Cephalochordata</taxon>
        <taxon>Leptocardii</taxon>
        <taxon>Amphioxiformes</taxon>
        <taxon>Branchiostomatidae</taxon>
        <taxon>Branchiostoma</taxon>
    </lineage>
</organism>
<evidence type="ECO:0000259" key="3">
    <source>
        <dbReference type="Pfam" id="PF24066"/>
    </source>
</evidence>
<keyword evidence="2" id="KW-0472">Membrane</keyword>